<protein>
    <submittedName>
        <fullName evidence="5">GNAT family N-acetyltransferase</fullName>
    </submittedName>
</protein>
<keyword evidence="6" id="KW-1185">Reference proteome</keyword>
<dbReference type="CDD" id="cd04301">
    <property type="entry name" value="NAT_SF"/>
    <property type="match status" value="1"/>
</dbReference>
<dbReference type="PANTHER" id="PTHR43877">
    <property type="entry name" value="AMINOALKYLPHOSPHONATE N-ACETYLTRANSFERASE-RELATED-RELATED"/>
    <property type="match status" value="1"/>
</dbReference>
<evidence type="ECO:0000313" key="5">
    <source>
        <dbReference type="EMBL" id="KAA1395487.1"/>
    </source>
</evidence>
<proteinExistence type="predicted"/>
<dbReference type="InterPro" id="IPR000182">
    <property type="entry name" value="GNAT_dom"/>
</dbReference>
<dbReference type="GO" id="GO:0016747">
    <property type="term" value="F:acyltransferase activity, transferring groups other than amino-acyl groups"/>
    <property type="evidence" value="ECO:0007669"/>
    <property type="project" value="InterPro"/>
</dbReference>
<dbReference type="SUPFAM" id="SSF55729">
    <property type="entry name" value="Acyl-CoA N-acyltransferases (Nat)"/>
    <property type="match status" value="1"/>
</dbReference>
<dbReference type="Gene3D" id="3.40.630.30">
    <property type="match status" value="1"/>
</dbReference>
<organism evidence="5 6">
    <name type="scientific">Aeromicrobium ginsengisoli</name>
    <dbReference type="NCBI Taxonomy" id="363867"/>
    <lineage>
        <taxon>Bacteria</taxon>
        <taxon>Bacillati</taxon>
        <taxon>Actinomycetota</taxon>
        <taxon>Actinomycetes</taxon>
        <taxon>Propionibacteriales</taxon>
        <taxon>Nocardioidaceae</taxon>
        <taxon>Aeromicrobium</taxon>
    </lineage>
</organism>
<evidence type="ECO:0000256" key="1">
    <source>
        <dbReference type="ARBA" id="ARBA00022679"/>
    </source>
</evidence>
<comment type="caution">
    <text evidence="5">The sequence shown here is derived from an EMBL/GenBank/DDBJ whole genome shotgun (WGS) entry which is preliminary data.</text>
</comment>
<evidence type="ECO:0000256" key="3">
    <source>
        <dbReference type="SAM" id="MobiDB-lite"/>
    </source>
</evidence>
<feature type="compositionally biased region" description="Basic and acidic residues" evidence="3">
    <location>
        <begin position="8"/>
        <end position="23"/>
    </location>
</feature>
<keyword evidence="1" id="KW-0808">Transferase</keyword>
<dbReference type="PANTHER" id="PTHR43877:SF2">
    <property type="entry name" value="AMINOALKYLPHOSPHONATE N-ACETYLTRANSFERASE-RELATED"/>
    <property type="match status" value="1"/>
</dbReference>
<reference evidence="5" key="1">
    <citation type="submission" date="2019-09" db="EMBL/GenBank/DDBJ databases">
        <authorList>
            <person name="Li J."/>
        </authorList>
    </citation>
    <scope>NUCLEOTIDE SEQUENCE [LARGE SCALE GENOMIC DNA]</scope>
    <source>
        <strain evidence="5">JCM 14732</strain>
    </source>
</reference>
<feature type="compositionally biased region" description="Basic residues" evidence="3">
    <location>
        <begin position="24"/>
        <end position="33"/>
    </location>
</feature>
<keyword evidence="2" id="KW-0012">Acyltransferase</keyword>
<dbReference type="PROSITE" id="PS51186">
    <property type="entry name" value="GNAT"/>
    <property type="match status" value="1"/>
</dbReference>
<sequence length="197" mass="21541">MQPAPGRPRADLADARGGGEPRGARRHGGRPRRAAQGSPGVGRRPATVTDLRIRPATPDDLEAILALTAEDSMHYYDEPAEVTANQRAAIEEIIADQHQDLLVGELDGAVVCTAQITWMRMLAADSGLYCQVEAVRTSASRRGHGIGATLMAYIEDEARRRGAARMQLTTNRKRVRAHAFYERLGFLGSHIGMKKYL</sequence>
<feature type="region of interest" description="Disordered" evidence="3">
    <location>
        <begin position="1"/>
        <end position="47"/>
    </location>
</feature>
<dbReference type="InterPro" id="IPR050832">
    <property type="entry name" value="Bact_Acetyltransf"/>
</dbReference>
<dbReference type="EMBL" id="SDPQ02000003">
    <property type="protein sequence ID" value="KAA1395487.1"/>
    <property type="molecule type" value="Genomic_DNA"/>
</dbReference>
<dbReference type="InterPro" id="IPR016181">
    <property type="entry name" value="Acyl_CoA_acyltransferase"/>
</dbReference>
<name>A0A5M4FB46_9ACTN</name>
<dbReference type="Proteomes" id="UP000380867">
    <property type="component" value="Unassembled WGS sequence"/>
</dbReference>
<evidence type="ECO:0000259" key="4">
    <source>
        <dbReference type="PROSITE" id="PS51186"/>
    </source>
</evidence>
<dbReference type="AlphaFoldDB" id="A0A5M4FB46"/>
<feature type="domain" description="N-acetyltransferase" evidence="4">
    <location>
        <begin position="51"/>
        <end position="197"/>
    </location>
</feature>
<evidence type="ECO:0000256" key="2">
    <source>
        <dbReference type="ARBA" id="ARBA00023315"/>
    </source>
</evidence>
<gene>
    <name evidence="5" type="ORF">ESP70_015125</name>
</gene>
<accession>A0A5M4FB46</accession>
<evidence type="ECO:0000313" key="6">
    <source>
        <dbReference type="Proteomes" id="UP000380867"/>
    </source>
</evidence>
<dbReference type="OrthoDB" id="9789603at2"/>
<dbReference type="Pfam" id="PF00583">
    <property type="entry name" value="Acetyltransf_1"/>
    <property type="match status" value="1"/>
</dbReference>